<evidence type="ECO:0000256" key="1">
    <source>
        <dbReference type="SAM" id="MobiDB-lite"/>
    </source>
</evidence>
<accession>A0ABP6IEC8</accession>
<dbReference type="RefSeq" id="WP_344972756.1">
    <property type="nucleotide sequence ID" value="NZ_BAAAVI010000024.1"/>
</dbReference>
<evidence type="ECO:0000313" key="2">
    <source>
        <dbReference type="EMBL" id="GAA2875292.1"/>
    </source>
</evidence>
<feature type="region of interest" description="Disordered" evidence="1">
    <location>
        <begin position="1"/>
        <end position="20"/>
    </location>
</feature>
<protein>
    <submittedName>
        <fullName evidence="2">Uncharacterized protein</fullName>
    </submittedName>
</protein>
<evidence type="ECO:0000313" key="3">
    <source>
        <dbReference type="Proteomes" id="UP001500831"/>
    </source>
</evidence>
<proteinExistence type="predicted"/>
<organism evidence="2 3">
    <name type="scientific">Streptosporangium fragile</name>
    <dbReference type="NCBI Taxonomy" id="46186"/>
    <lineage>
        <taxon>Bacteria</taxon>
        <taxon>Bacillati</taxon>
        <taxon>Actinomycetota</taxon>
        <taxon>Actinomycetes</taxon>
        <taxon>Streptosporangiales</taxon>
        <taxon>Streptosporangiaceae</taxon>
        <taxon>Streptosporangium</taxon>
    </lineage>
</organism>
<dbReference type="EMBL" id="BAAAVI010000024">
    <property type="protein sequence ID" value="GAA2875292.1"/>
    <property type="molecule type" value="Genomic_DNA"/>
</dbReference>
<comment type="caution">
    <text evidence="2">The sequence shown here is derived from an EMBL/GenBank/DDBJ whole genome shotgun (WGS) entry which is preliminary data.</text>
</comment>
<keyword evidence="3" id="KW-1185">Reference proteome</keyword>
<reference evidence="3" key="1">
    <citation type="journal article" date="2019" name="Int. J. Syst. Evol. Microbiol.">
        <title>The Global Catalogue of Microorganisms (GCM) 10K type strain sequencing project: providing services to taxonomists for standard genome sequencing and annotation.</title>
        <authorList>
            <consortium name="The Broad Institute Genomics Platform"/>
            <consortium name="The Broad Institute Genome Sequencing Center for Infectious Disease"/>
            <person name="Wu L."/>
            <person name="Ma J."/>
        </authorList>
    </citation>
    <scope>NUCLEOTIDE SEQUENCE [LARGE SCALE GENOMIC DNA]</scope>
    <source>
        <strain evidence="3">JCM 6242</strain>
    </source>
</reference>
<sequence>MSGRTGAWGASCSAPHLPPPLERHLPLSWYAPRRFERVRVVAWTCHEHRVTFYELCTAGGLAFIRRTFTEKGKPLVSHSDAWRHREAVGMWTGLLSGAVR</sequence>
<dbReference type="Proteomes" id="UP001500831">
    <property type="component" value="Unassembled WGS sequence"/>
</dbReference>
<gene>
    <name evidence="2" type="ORF">GCM10010517_36140</name>
</gene>
<name>A0ABP6IEC8_9ACTN</name>